<dbReference type="Pfam" id="PF05834">
    <property type="entry name" value="Lycopene_cycl"/>
    <property type="match status" value="1"/>
</dbReference>
<dbReference type="STRING" id="313596.RB2501_05565"/>
<proteinExistence type="predicted"/>
<dbReference type="EMBL" id="CP001712">
    <property type="protein sequence ID" value="EAR16341.1"/>
    <property type="molecule type" value="Genomic_DNA"/>
</dbReference>
<dbReference type="Gene3D" id="3.50.50.60">
    <property type="entry name" value="FAD/NAD(P)-binding domain"/>
    <property type="match status" value="1"/>
</dbReference>
<dbReference type="Proteomes" id="UP000009049">
    <property type="component" value="Chromosome"/>
</dbReference>
<dbReference type="KEGG" id="rbi:RB2501_05565"/>
<dbReference type="AlphaFoldDB" id="A4CHD3"/>
<reference evidence="1 2" key="1">
    <citation type="journal article" date="2009" name="J. Bacteriol.">
        <title>Complete genome sequence of Robiginitalea biformata HTCC2501.</title>
        <authorList>
            <person name="Oh H.M."/>
            <person name="Giovannoni S.J."/>
            <person name="Lee K."/>
            <person name="Ferriera S."/>
            <person name="Johnson J."/>
            <person name="Cho J.C."/>
        </authorList>
    </citation>
    <scope>NUCLEOTIDE SEQUENCE [LARGE SCALE GENOMIC DNA]</scope>
    <source>
        <strain evidence="2">ATCC BAA-864 / HTCC2501 / KCTC 12146</strain>
    </source>
</reference>
<sequence length="401" mass="45974">MEHFDFIIIGGGASGLLLAEAMGRDTWFDGKRIALFEKQEQKGNDRTWCFWESGEGAFDELIETRWDRMRFRGTGIDRVLPLLPLTYKMLRGEDFYASYYQKIATCPNIHVIREAVNHVEERPDGAFLKTSRASYTTSRVFSSVPFSQPPLPGRPYPLIRQHFIGWRVRVPRPVFDPDTPTFMDFGIPQRGNTRFMYVLPDSPTEALLEYTLFSKDLLEPGEYEAAIEAYLREEYGVGEYEILEKERGSIPMTCNDFTARDSKHITHIGIAGGWARPSTGYTFWNSTQLVPRLVKALKSGKRLQMARRDRFWFYDLVLLEVLAGNNARGGEVFSALFRRVPPTRILRFLHQQTSLGEDLRIIAACPKRLFIRALWRSFLKSLGGAATPQNRAAPPWPGGFR</sequence>
<accession>A4CHD3</accession>
<evidence type="ECO:0000313" key="1">
    <source>
        <dbReference type="EMBL" id="EAR16341.1"/>
    </source>
</evidence>
<dbReference type="HOGENOM" id="CLU_042644_0_0_10"/>
<name>A4CHD3_ROBBH</name>
<dbReference type="SUPFAM" id="SSF51905">
    <property type="entry name" value="FAD/NAD(P)-binding domain"/>
    <property type="match status" value="1"/>
</dbReference>
<dbReference type="RefSeq" id="WP_015753098.1">
    <property type="nucleotide sequence ID" value="NC_013222.1"/>
</dbReference>
<evidence type="ECO:0000313" key="2">
    <source>
        <dbReference type="Proteomes" id="UP000009049"/>
    </source>
</evidence>
<dbReference type="InterPro" id="IPR036188">
    <property type="entry name" value="FAD/NAD-bd_sf"/>
</dbReference>
<dbReference type="OrthoDB" id="24355at2"/>
<protein>
    <submittedName>
        <fullName evidence="1">Lycopene cyclase</fullName>
    </submittedName>
</protein>
<keyword evidence="2" id="KW-1185">Reference proteome</keyword>
<dbReference type="eggNOG" id="COG0654">
    <property type="taxonomic scope" value="Bacteria"/>
</dbReference>
<gene>
    <name evidence="1" type="ordered locus">RB2501_05565</name>
</gene>
<organism evidence="1 2">
    <name type="scientific">Robiginitalea biformata (strain ATCC BAA-864 / DSM 15991 / KCTC 12146 / HTCC2501)</name>
    <dbReference type="NCBI Taxonomy" id="313596"/>
    <lineage>
        <taxon>Bacteria</taxon>
        <taxon>Pseudomonadati</taxon>
        <taxon>Bacteroidota</taxon>
        <taxon>Flavobacteriia</taxon>
        <taxon>Flavobacteriales</taxon>
        <taxon>Flavobacteriaceae</taxon>
        <taxon>Robiginitalea</taxon>
    </lineage>
</organism>